<dbReference type="OrthoDB" id="9799173at2"/>
<proteinExistence type="predicted"/>
<dbReference type="STRING" id="425514.SAMN05443550_11512"/>
<feature type="domain" description="Antitoxin SocA-like Panacea" evidence="1">
    <location>
        <begin position="37"/>
        <end position="142"/>
    </location>
</feature>
<dbReference type="EMBL" id="FNRA01000015">
    <property type="protein sequence ID" value="SEB18962.1"/>
    <property type="molecule type" value="Genomic_DNA"/>
</dbReference>
<sequence>MVLIKQEEQMSYPAITVANELIKLSLSEEIPVTPMKLQKMLYLANGISYKRKGKKLIDERFEAWDYGPVVENVYHEFKEYRGDPIPGPKNVPVFKEGGSVVNSSAINVNDEDLQLIREAWDNAKNLDGLTLSKWSHNQNSPWDKAFHSQPKSVYIADQDIRQYFENFIKD</sequence>
<name>A0A1H4HCV5_9SPHI</name>
<dbReference type="InterPro" id="IPR025272">
    <property type="entry name" value="SocA_Panacea"/>
</dbReference>
<keyword evidence="3" id="KW-1185">Reference proteome</keyword>
<dbReference type="AlphaFoldDB" id="A0A1H4HCV5"/>
<gene>
    <name evidence="2" type="ORF">SAMN05443550_11512</name>
</gene>
<accession>A0A1H4HCV5</accession>
<dbReference type="Proteomes" id="UP000198850">
    <property type="component" value="Unassembled WGS sequence"/>
</dbReference>
<evidence type="ECO:0000259" key="1">
    <source>
        <dbReference type="Pfam" id="PF13274"/>
    </source>
</evidence>
<reference evidence="2 3" key="1">
    <citation type="submission" date="2016-10" db="EMBL/GenBank/DDBJ databases">
        <authorList>
            <person name="de Groot N.N."/>
        </authorList>
    </citation>
    <scope>NUCLEOTIDE SEQUENCE [LARGE SCALE GENOMIC DNA]</scope>
    <source>
        <strain evidence="2 3">DSM 19033</strain>
    </source>
</reference>
<evidence type="ECO:0000313" key="2">
    <source>
        <dbReference type="EMBL" id="SEB18962.1"/>
    </source>
</evidence>
<protein>
    <submittedName>
        <fullName evidence="2">Uncharacterized phage-associated protein</fullName>
    </submittedName>
</protein>
<evidence type="ECO:0000313" key="3">
    <source>
        <dbReference type="Proteomes" id="UP000198850"/>
    </source>
</evidence>
<dbReference type="Pfam" id="PF13274">
    <property type="entry name" value="SocA_Panacea"/>
    <property type="match status" value="1"/>
</dbReference>
<organism evidence="2 3">
    <name type="scientific">Pedobacter hartonius</name>
    <dbReference type="NCBI Taxonomy" id="425514"/>
    <lineage>
        <taxon>Bacteria</taxon>
        <taxon>Pseudomonadati</taxon>
        <taxon>Bacteroidota</taxon>
        <taxon>Sphingobacteriia</taxon>
        <taxon>Sphingobacteriales</taxon>
        <taxon>Sphingobacteriaceae</taxon>
        <taxon>Pedobacter</taxon>
    </lineage>
</organism>